<keyword evidence="3" id="KW-1185">Reference proteome</keyword>
<name>A0ABY3SRQ6_9BACL</name>
<dbReference type="Proteomes" id="UP001649230">
    <property type="component" value="Chromosome"/>
</dbReference>
<reference evidence="2 3" key="1">
    <citation type="journal article" date="2024" name="Int. J. Syst. Evol. Microbiol.">
        <title>Paenibacillus hexagrammi sp. nov., a novel bacterium isolated from the gut content of Hexagrammos agrammus.</title>
        <authorList>
            <person name="Jung H.K."/>
            <person name="Kim D.G."/>
            <person name="Zin H."/>
            <person name="Park J."/>
            <person name="Jung H."/>
            <person name="Kim Y.O."/>
            <person name="Kong H.J."/>
            <person name="Kim J.W."/>
            <person name="Kim Y.S."/>
        </authorList>
    </citation>
    <scope>NUCLEOTIDE SEQUENCE [LARGE SCALE GENOMIC DNA]</scope>
    <source>
        <strain evidence="2 3">YPD9-1</strain>
    </source>
</reference>
<gene>
    <name evidence="2" type="ORF">L0M14_12620</name>
</gene>
<organism evidence="2 3">
    <name type="scientific">Paenibacillus hexagrammi</name>
    <dbReference type="NCBI Taxonomy" id="2908839"/>
    <lineage>
        <taxon>Bacteria</taxon>
        <taxon>Bacillati</taxon>
        <taxon>Bacillota</taxon>
        <taxon>Bacilli</taxon>
        <taxon>Bacillales</taxon>
        <taxon>Paenibacillaceae</taxon>
        <taxon>Paenibacillus</taxon>
    </lineage>
</organism>
<evidence type="ECO:0000313" key="2">
    <source>
        <dbReference type="EMBL" id="UJF35841.1"/>
    </source>
</evidence>
<proteinExistence type="predicted"/>
<dbReference type="EMBL" id="CP090978">
    <property type="protein sequence ID" value="UJF35841.1"/>
    <property type="molecule type" value="Genomic_DNA"/>
</dbReference>
<sequence length="82" mass="9168">MKEQTKPAVTGLIERLRGALDIIKSGGKLDETANTAFIEDIESLLADHARLKQDAVKLRSTKRSPSRDMESMSTRLKEALRE</sequence>
<dbReference type="RefSeq" id="WP_235122398.1">
    <property type="nucleotide sequence ID" value="NZ_CP090978.1"/>
</dbReference>
<evidence type="ECO:0000313" key="3">
    <source>
        <dbReference type="Proteomes" id="UP001649230"/>
    </source>
</evidence>
<accession>A0ABY3SRQ6</accession>
<feature type="compositionally biased region" description="Basic and acidic residues" evidence="1">
    <location>
        <begin position="65"/>
        <end position="82"/>
    </location>
</feature>
<evidence type="ECO:0000256" key="1">
    <source>
        <dbReference type="SAM" id="MobiDB-lite"/>
    </source>
</evidence>
<feature type="region of interest" description="Disordered" evidence="1">
    <location>
        <begin position="56"/>
        <end position="82"/>
    </location>
</feature>
<protein>
    <submittedName>
        <fullName evidence="2">Uncharacterized protein</fullName>
    </submittedName>
</protein>